<name>A0A2C5XBG6_9HYPO</name>
<dbReference type="InterPro" id="IPR027417">
    <property type="entry name" value="P-loop_NTPase"/>
</dbReference>
<dbReference type="EMBL" id="NJEU01001489">
    <property type="protein sequence ID" value="PHH66099.1"/>
    <property type="molecule type" value="Genomic_DNA"/>
</dbReference>
<dbReference type="PANTHER" id="PTHR10039:SF5">
    <property type="entry name" value="NACHT DOMAIN-CONTAINING PROTEIN"/>
    <property type="match status" value="1"/>
</dbReference>
<evidence type="ECO:0000256" key="1">
    <source>
        <dbReference type="ARBA" id="ARBA00022737"/>
    </source>
</evidence>
<dbReference type="Gene3D" id="3.40.50.300">
    <property type="entry name" value="P-loop containing nucleotide triphosphate hydrolases"/>
    <property type="match status" value="1"/>
</dbReference>
<keyword evidence="4" id="KW-1185">Reference proteome</keyword>
<dbReference type="PANTHER" id="PTHR10039">
    <property type="entry name" value="AMELOGENIN"/>
    <property type="match status" value="1"/>
</dbReference>
<dbReference type="Proteomes" id="UP000224854">
    <property type="component" value="Unassembled WGS sequence"/>
</dbReference>
<dbReference type="Pfam" id="PF24883">
    <property type="entry name" value="NPHP3_N"/>
    <property type="match status" value="1"/>
</dbReference>
<feature type="domain" description="Nephrocystin 3-like N-terminal" evidence="2">
    <location>
        <begin position="55"/>
        <end position="234"/>
    </location>
</feature>
<organism evidence="3 4">
    <name type="scientific">Ophiocordyceps australis</name>
    <dbReference type="NCBI Taxonomy" id="1399860"/>
    <lineage>
        <taxon>Eukaryota</taxon>
        <taxon>Fungi</taxon>
        <taxon>Dikarya</taxon>
        <taxon>Ascomycota</taxon>
        <taxon>Pezizomycotina</taxon>
        <taxon>Sordariomycetes</taxon>
        <taxon>Hypocreomycetidae</taxon>
        <taxon>Hypocreales</taxon>
        <taxon>Ophiocordycipitaceae</taxon>
        <taxon>Ophiocordyceps</taxon>
    </lineage>
</organism>
<reference evidence="3 4" key="1">
    <citation type="submission" date="2017-06" db="EMBL/GenBank/DDBJ databases">
        <title>Ant-infecting Ophiocordyceps genomes reveal a high diversity of potential behavioral manipulation genes and a possible major role for enterotoxins.</title>
        <authorList>
            <person name="De Bekker C."/>
            <person name="Evans H.C."/>
            <person name="Brachmann A."/>
            <person name="Hughes D.P."/>
        </authorList>
    </citation>
    <scope>NUCLEOTIDE SEQUENCE [LARGE SCALE GENOMIC DNA]</scope>
    <source>
        <strain evidence="3 4">1348a</strain>
    </source>
</reference>
<evidence type="ECO:0000313" key="3">
    <source>
        <dbReference type="EMBL" id="PHH66099.1"/>
    </source>
</evidence>
<evidence type="ECO:0000313" key="4">
    <source>
        <dbReference type="Proteomes" id="UP000224854"/>
    </source>
</evidence>
<evidence type="ECO:0000259" key="2">
    <source>
        <dbReference type="Pfam" id="PF24883"/>
    </source>
</evidence>
<accession>A0A2C5XBG6</accession>
<dbReference type="OrthoDB" id="4927284at2759"/>
<dbReference type="AlphaFoldDB" id="A0A2C5XBG6"/>
<gene>
    <name evidence="3" type="ORF">CDD82_1579</name>
</gene>
<dbReference type="InterPro" id="IPR056884">
    <property type="entry name" value="NPHP3-like_N"/>
</dbReference>
<comment type="caution">
    <text evidence="3">The sequence shown here is derived from an EMBL/GenBank/DDBJ whole genome shotgun (WGS) entry which is preliminary data.</text>
</comment>
<proteinExistence type="predicted"/>
<keyword evidence="1" id="KW-0677">Repeat</keyword>
<dbReference type="SUPFAM" id="SSF52540">
    <property type="entry name" value="P-loop containing nucleoside triphosphate hydrolases"/>
    <property type="match status" value="1"/>
</dbReference>
<sequence>MSELGTRALHSAIQKLEKHRPTCLNQNVLDCLQSLAFREMEDRPKDIDMKKIAKGTCQWLLRHDTYTQWNASDRSLLWIKGKPGSGKSTLLRYAFNNAIAAPSIGANKTTMVLSFFFHGRGTQLQKSPLGLFRALLNQVLFLEPPDPNQEINIWFEAQCKTYGNPGIQWEWHLSDVQRFFEQALSNVLANRPVLLFIDALDECGEENASRVISWFQQFIRNLSRGQIRLCFGCRHYPVPDTEYGLDICPERENDQDILTFVETALSGYQEIENSEIPRIIHKGARGIFMWARLAIDRFQRCRRRGYSLDKIQEEILAAPQDLYEIYEELVQDMKDNKTSWRLIQWIFFAREPLNMEQLRWAMVLDYDAPNPRQSLEEYNHLLPQNRQQTEIRLTDLTAGLAELTSLSEEETVVQFIHQSVKDYFNDQGFRTLQPEYNLSGSTIFEDSHQNLAKQCLHYIGMKEVRGPEARFKMPMTTSYSRHQVNLRYYALFTATETQWRTSRQDAI</sequence>
<protein>
    <recommendedName>
        <fullName evidence="2">Nephrocystin 3-like N-terminal domain-containing protein</fullName>
    </recommendedName>
</protein>